<accession>A0A849BRH0</accession>
<proteinExistence type="predicted"/>
<evidence type="ECO:0000313" key="2">
    <source>
        <dbReference type="Proteomes" id="UP000542973"/>
    </source>
</evidence>
<evidence type="ECO:0008006" key="3">
    <source>
        <dbReference type="Google" id="ProtNLM"/>
    </source>
</evidence>
<comment type="caution">
    <text evidence="1">The sequence shown here is derived from an EMBL/GenBank/DDBJ whole genome shotgun (WGS) entry which is preliminary data.</text>
</comment>
<dbReference type="AlphaFoldDB" id="A0A849BRH0"/>
<name>A0A849BRH0_9BURK</name>
<reference evidence="1 2" key="1">
    <citation type="submission" date="2020-05" db="EMBL/GenBank/DDBJ databases">
        <title>MicrobeNet Type strains.</title>
        <authorList>
            <person name="Nicholson A.C."/>
        </authorList>
    </citation>
    <scope>NUCLEOTIDE SEQUENCE [LARGE SCALE GENOMIC DNA]</scope>
    <source>
        <strain evidence="1 2">ATCC 700815</strain>
    </source>
</reference>
<protein>
    <recommendedName>
        <fullName evidence="3">Porin family protein</fullName>
    </recommendedName>
</protein>
<evidence type="ECO:0000313" key="1">
    <source>
        <dbReference type="EMBL" id="NNH13109.1"/>
    </source>
</evidence>
<sequence>MTSFTPLGEGMYFQSGMRHNLNLRFPAARLTGSFDAIPHQPRSWLPGVATNLSYMHFGRAAMWSDAAPDEADYPDGIGGYNPHTKQCNGECGPIRHFNSSGSLHAVALTLEPYYTYNGWRFGIEAGPALYRGTWKAHMTVVSDTSPWGPKGSVETLSHSPKWDWTWVAGASVAYRNVTLRYTYIHTPPRDMTNKNIPLGYKGAHMVTLGYRF</sequence>
<dbReference type="Proteomes" id="UP000542973">
    <property type="component" value="Unassembled WGS sequence"/>
</dbReference>
<dbReference type="EMBL" id="JABEMD010000040">
    <property type="protein sequence ID" value="NNH13109.1"/>
    <property type="molecule type" value="Genomic_DNA"/>
</dbReference>
<gene>
    <name evidence="1" type="ORF">HLB16_19795</name>
</gene>
<dbReference type="RefSeq" id="WP_151021882.1">
    <property type="nucleotide sequence ID" value="NZ_BAAAEB010000019.1"/>
</dbReference>
<organism evidence="1 2">
    <name type="scientific">Cupriavidus gilardii</name>
    <dbReference type="NCBI Taxonomy" id="82541"/>
    <lineage>
        <taxon>Bacteria</taxon>
        <taxon>Pseudomonadati</taxon>
        <taxon>Pseudomonadota</taxon>
        <taxon>Betaproteobacteria</taxon>
        <taxon>Burkholderiales</taxon>
        <taxon>Burkholderiaceae</taxon>
        <taxon>Cupriavidus</taxon>
    </lineage>
</organism>